<evidence type="ECO:0000256" key="5">
    <source>
        <dbReference type="ARBA" id="ARBA00023054"/>
    </source>
</evidence>
<evidence type="ECO:0000313" key="8">
    <source>
        <dbReference type="EMBL" id="CAE0258041.1"/>
    </source>
</evidence>
<keyword evidence="3" id="KW-0963">Cytoplasm</keyword>
<dbReference type="AlphaFoldDB" id="A0A7S3GBS7"/>
<proteinExistence type="inferred from homology"/>
<keyword evidence="5 7" id="KW-0175">Coiled coil</keyword>
<evidence type="ECO:0000256" key="2">
    <source>
        <dbReference type="ARBA" id="ARBA00005678"/>
    </source>
</evidence>
<sequence length="281" mass="31764">MAESEAGKTTMSGVSAVSGAKSEIAGISKEHVQELAGNASVINKLTDEFDGFYESLEKDIDAKKAAEKAKFEALKARVTNVENNVKSESKRMTDSLAALQTLFETSLAKVQTKLEKQIEQATMKLDAKIYKLSEKHSKLEAEVAKNSKEYKKEFEILQESLTQKIDENTKGLEVERKARIADHEEALRKIDTEAFKSKEALEAEKVTREQREGEAREDVEKSFKLRDKATETTNKEVFAKLEELRDMIKSEEEVRRAADEQFLSTLNEYMRALKTGLKRVT</sequence>
<feature type="coiled-coil region" evidence="7">
    <location>
        <begin position="64"/>
        <end position="91"/>
    </location>
</feature>
<dbReference type="GO" id="GO:0005874">
    <property type="term" value="C:microtubule"/>
    <property type="evidence" value="ECO:0007669"/>
    <property type="project" value="UniProtKB-KW"/>
</dbReference>
<dbReference type="EMBL" id="HBIB01031274">
    <property type="protein sequence ID" value="CAE0258041.1"/>
    <property type="molecule type" value="Transcribed_RNA"/>
</dbReference>
<evidence type="ECO:0000256" key="7">
    <source>
        <dbReference type="SAM" id="Coils"/>
    </source>
</evidence>
<dbReference type="PANTHER" id="PTHR40412:SF1">
    <property type="entry name" value="SF-ASSEMBLIN"/>
    <property type="match status" value="1"/>
</dbReference>
<keyword evidence="4" id="KW-0493">Microtubule</keyword>
<gene>
    <name evidence="8" type="ORF">PBIL07802_LOCUS20304</name>
</gene>
<dbReference type="GO" id="GO:0005200">
    <property type="term" value="F:structural constituent of cytoskeleton"/>
    <property type="evidence" value="ECO:0007669"/>
    <property type="project" value="InterPro"/>
</dbReference>
<dbReference type="PRINTS" id="PR01799">
    <property type="entry name" value="SFASSEMBLIN"/>
</dbReference>
<organism evidence="8">
    <name type="scientific">Palpitomonas bilix</name>
    <dbReference type="NCBI Taxonomy" id="652834"/>
    <lineage>
        <taxon>Eukaryota</taxon>
        <taxon>Eukaryota incertae sedis</taxon>
    </lineage>
</organism>
<accession>A0A7S3GBS7</accession>
<protein>
    <submittedName>
        <fullName evidence="8">Uncharacterized protein</fullName>
    </submittedName>
</protein>
<name>A0A7S3GBS7_9EUKA</name>
<keyword evidence="6" id="KW-0206">Cytoskeleton</keyword>
<comment type="similarity">
    <text evidence="2">Belongs to the SF-assemblin family.</text>
</comment>
<comment type="subcellular location">
    <subcellularLocation>
        <location evidence="1">Cytoplasm</location>
        <location evidence="1">Cytoskeleton</location>
    </subcellularLocation>
</comment>
<evidence type="ECO:0000256" key="6">
    <source>
        <dbReference type="ARBA" id="ARBA00023212"/>
    </source>
</evidence>
<dbReference type="PANTHER" id="PTHR40412">
    <property type="entry name" value="SF-ASSEMBLIN"/>
    <property type="match status" value="1"/>
</dbReference>
<dbReference type="Pfam" id="PF06705">
    <property type="entry name" value="SF-assemblin"/>
    <property type="match status" value="1"/>
</dbReference>
<feature type="coiled-coil region" evidence="7">
    <location>
        <begin position="234"/>
        <end position="261"/>
    </location>
</feature>
<evidence type="ECO:0000256" key="4">
    <source>
        <dbReference type="ARBA" id="ARBA00022701"/>
    </source>
</evidence>
<reference evidence="8" key="1">
    <citation type="submission" date="2021-01" db="EMBL/GenBank/DDBJ databases">
        <authorList>
            <person name="Corre E."/>
            <person name="Pelletier E."/>
            <person name="Niang G."/>
            <person name="Scheremetjew M."/>
            <person name="Finn R."/>
            <person name="Kale V."/>
            <person name="Holt S."/>
            <person name="Cochrane G."/>
            <person name="Meng A."/>
            <person name="Brown T."/>
            <person name="Cohen L."/>
        </authorList>
    </citation>
    <scope>NUCLEOTIDE SEQUENCE</scope>
    <source>
        <strain evidence="8">NIES-2562</strain>
    </source>
</reference>
<evidence type="ECO:0000256" key="1">
    <source>
        <dbReference type="ARBA" id="ARBA00004245"/>
    </source>
</evidence>
<dbReference type="InterPro" id="IPR008374">
    <property type="entry name" value="SF_assemblin/giardin_b"/>
</dbReference>
<evidence type="ECO:0000256" key="3">
    <source>
        <dbReference type="ARBA" id="ARBA00022490"/>
    </source>
</evidence>